<dbReference type="PANTHER" id="PTHR46193">
    <property type="entry name" value="6-PHOSPHOGLUCONATE PHOSPHATASE"/>
    <property type="match status" value="1"/>
</dbReference>
<keyword evidence="3" id="KW-0479">Metal-binding</keyword>
<reference evidence="5 6" key="1">
    <citation type="submission" date="2020-10" db="EMBL/GenBank/DDBJ databases">
        <title>Sequencing the genomes of 1000 actinobacteria strains.</title>
        <authorList>
            <person name="Klenk H.-P."/>
        </authorList>
    </citation>
    <scope>NUCLEOTIDE SEQUENCE [LARGE SCALE GENOMIC DNA]</scope>
    <source>
        <strain evidence="5 6">DSM 7307</strain>
    </source>
</reference>
<keyword evidence="6" id="KW-1185">Reference proteome</keyword>
<dbReference type="InterPro" id="IPR036412">
    <property type="entry name" value="HAD-like_sf"/>
</dbReference>
<sequence length="193" mass="20644">MTRLGHPTTAATIAERFAGVPHRIAWSQLSTELNLQLPTSWIDDLLLECQRRFPGELAPIRGAATAIQTIVERGDQVCVASSTELVSLRENLERTDLLPLLAPHVFSVDQVKRPKPAPDVFLFAASQMGVDPADTIVVEDSVAGVMAGKRAGMRVLGFTGGGHTYGSLASCLAAAGAEHVCDDMNQVVERLSL</sequence>
<keyword evidence="5" id="KW-0378">Hydrolase</keyword>
<dbReference type="InterPro" id="IPR023198">
    <property type="entry name" value="PGP-like_dom2"/>
</dbReference>
<dbReference type="NCBIfam" id="TIGR01509">
    <property type="entry name" value="HAD-SF-IA-v3"/>
    <property type="match status" value="1"/>
</dbReference>
<evidence type="ECO:0000313" key="5">
    <source>
        <dbReference type="EMBL" id="MBE1508725.1"/>
    </source>
</evidence>
<evidence type="ECO:0000256" key="1">
    <source>
        <dbReference type="ARBA" id="ARBA00001946"/>
    </source>
</evidence>
<dbReference type="Gene3D" id="1.10.150.240">
    <property type="entry name" value="Putative phosphatase, domain 2"/>
    <property type="match status" value="1"/>
</dbReference>
<dbReference type="EMBL" id="JADBEC010000002">
    <property type="protein sequence ID" value="MBE1508725.1"/>
    <property type="molecule type" value="Genomic_DNA"/>
</dbReference>
<dbReference type="Proteomes" id="UP000620262">
    <property type="component" value="Unassembled WGS sequence"/>
</dbReference>
<evidence type="ECO:0000256" key="3">
    <source>
        <dbReference type="ARBA" id="ARBA00022723"/>
    </source>
</evidence>
<accession>A0ABR9IZU6</accession>
<evidence type="ECO:0000256" key="2">
    <source>
        <dbReference type="ARBA" id="ARBA00006171"/>
    </source>
</evidence>
<keyword evidence="4" id="KW-0460">Magnesium</keyword>
<comment type="similarity">
    <text evidence="2">Belongs to the HAD-like hydrolase superfamily. CbbY/CbbZ/Gph/YieH family.</text>
</comment>
<proteinExistence type="inferred from homology"/>
<comment type="caution">
    <text evidence="5">The sequence shown here is derived from an EMBL/GenBank/DDBJ whole genome shotgun (WGS) entry which is preliminary data.</text>
</comment>
<name>A0ABR9IZU6_RHIVS</name>
<dbReference type="SUPFAM" id="SSF56784">
    <property type="entry name" value="HAD-like"/>
    <property type="match status" value="1"/>
</dbReference>
<comment type="cofactor">
    <cofactor evidence="1">
        <name>Mg(2+)</name>
        <dbReference type="ChEBI" id="CHEBI:18420"/>
    </cofactor>
</comment>
<protein>
    <submittedName>
        <fullName evidence="5">HAD superfamily hydrolase (TIGR01509 family)</fullName>
    </submittedName>
</protein>
<dbReference type="GO" id="GO:0016787">
    <property type="term" value="F:hydrolase activity"/>
    <property type="evidence" value="ECO:0007669"/>
    <property type="project" value="UniProtKB-KW"/>
</dbReference>
<evidence type="ECO:0000256" key="4">
    <source>
        <dbReference type="ARBA" id="ARBA00022842"/>
    </source>
</evidence>
<evidence type="ECO:0000313" key="6">
    <source>
        <dbReference type="Proteomes" id="UP000620262"/>
    </source>
</evidence>
<dbReference type="PANTHER" id="PTHR46193:SF10">
    <property type="entry name" value="6-PHOSPHOGLUCONATE PHOSPHATASE"/>
    <property type="match status" value="1"/>
</dbReference>
<dbReference type="InterPro" id="IPR006439">
    <property type="entry name" value="HAD-SF_hydro_IA"/>
</dbReference>
<organism evidence="5 6">
    <name type="scientific">Rhizobium viscosum</name>
    <name type="common">Arthrobacter viscosus</name>
    <dbReference type="NCBI Taxonomy" id="1673"/>
    <lineage>
        <taxon>Bacteria</taxon>
        <taxon>Pseudomonadati</taxon>
        <taxon>Pseudomonadota</taxon>
        <taxon>Alphaproteobacteria</taxon>
        <taxon>Hyphomicrobiales</taxon>
        <taxon>Rhizobiaceae</taxon>
        <taxon>Rhizobium/Agrobacterium group</taxon>
        <taxon>Rhizobium</taxon>
    </lineage>
</organism>
<dbReference type="Gene3D" id="3.40.50.1000">
    <property type="entry name" value="HAD superfamily/HAD-like"/>
    <property type="match status" value="1"/>
</dbReference>
<dbReference type="Pfam" id="PF00702">
    <property type="entry name" value="Hydrolase"/>
    <property type="match status" value="1"/>
</dbReference>
<dbReference type="InterPro" id="IPR023214">
    <property type="entry name" value="HAD_sf"/>
</dbReference>
<dbReference type="InterPro" id="IPR051600">
    <property type="entry name" value="Beta-PGM-like"/>
</dbReference>
<gene>
    <name evidence="5" type="ORF">H4W29_005970</name>
</gene>